<feature type="region of interest" description="Disordered" evidence="1">
    <location>
        <begin position="291"/>
        <end position="359"/>
    </location>
</feature>
<dbReference type="EMBL" id="JBAHYK010002073">
    <property type="protein sequence ID" value="KAL0565913.1"/>
    <property type="molecule type" value="Genomic_DNA"/>
</dbReference>
<sequence length="1345" mass="149503">MPRSLRQDAKKLPRTKRLQAPRSRRPKGIPSTWTKVCLKGRDPALPQVWKAPSHELLPPDRVPPEKIGRIFVCYMDFEPTAMAKLQRFASTMKAPVNKQERRSKGMLELEPSQNDFVFARNKAGSGKESDDILKTWSIWRPDYTQQELEYLQQLREDVLGPDEEIGASKPIKVHGKFSGGTAFERHARAVNLSGGPRAYPLGVTNQIQKNLEGPSKGSKREGRPLDDNSRLRYRLLKGGAFCVAKGLAKGPAGLDHLVDAQSELVNTARLGDASNALCTAAQLNIAAMRSDEAREQQLNEDSSEGPGVLTRAGAKRKRDAEECEVEEDSDDEQEMEESEGYERDEGDNQEGSDCKRRKMNDGSILSLGKFGSNHADHGDSPAGPTACLNLTRPHPDVEQEWFYIFDLGVGWKLEELTTIYFSGLHYHSGCETRYRTDDPALRQDHRPYHRLTLIMYPSMGELDGTSATALGALPVDTRNRLLTIGVEMRNTSESRHLPPSSSCGSATYIADGLSLMEPRSYLNHTARDLLSLGVWLINQAPPEASLRIDKNKFLESISMKIDNRRVAASPWPLGPGWSGDDVMEGKEYEPLPADVTQDTLQSLRNSDTLTDAPYGNRERLLHMTRWREHVKQMSGSIPLCVATATRDPESGPSGSRAARKKTTSDSRRMCDASTDRNTADKNKVKEKGARQTRNDSEGDVHEQTTEDMEVGGSLTEIRQPSPLGVVPESLLSCSKSGITTRYAQALSIALLRTELDNVRELQVTEEADIVSNPGSSSAIDVGATASDDLLLLASLRQVLSQQHEIASQALYALQQDLLIINMIMWEQLSIMEQAAYSTPQSGNWFSRLVEDIVRWLDIQLPFAAQLDASRYLPALYIPGQKTHILCDGRTSRIYPNDPQAWACTMARQLTQDWLHYLPEKPWRYAAHLTRRMYDIAGAAILVLPATWAACRKPQADVFDKPMALALDSIDHAVGSTLKDLPIFQLGSEECTILTEIGRLCATFRSSHSADRHRLLLSLIPSISLPPSSTTTSRSVSPAGGNLSPALKSSFKPAVADRLLLKLETLYPFIDEGLAPSKSQMNRPLRAFVNRVERNVDKLLPFRDLARSRARVLEPGGPFGPDNLRTVEGFFSALMFRGMLFNTNYLADSSNPCVFGSVGHWENAIQQVRSKSETAVADPYFCDKSAYGSCAKDRSLNNAVKFWDAARNQSLNSWLLSGEKVSFESLFLHLQRPEFPAFGKLTSFLLAADYAIAGAIEMPSPYEVGRIVFRVGLGSLEGLKRMGFLCKDAESTGLSFAFIYEHFRARINQERQRQMGFNVFVMEHSLCKDGRLDGAVWDAVHRVLTA</sequence>
<feature type="region of interest" description="Disordered" evidence="1">
    <location>
        <begin position="643"/>
        <end position="719"/>
    </location>
</feature>
<keyword evidence="3" id="KW-1185">Reference proteome</keyword>
<protein>
    <submittedName>
        <fullName evidence="2">Uncharacterized protein</fullName>
    </submittedName>
</protein>
<feature type="compositionally biased region" description="Basic and acidic residues" evidence="1">
    <location>
        <begin position="662"/>
        <end position="704"/>
    </location>
</feature>
<organism evidence="2 3">
    <name type="scientific">Marasmius crinis-equi</name>
    <dbReference type="NCBI Taxonomy" id="585013"/>
    <lineage>
        <taxon>Eukaryota</taxon>
        <taxon>Fungi</taxon>
        <taxon>Dikarya</taxon>
        <taxon>Basidiomycota</taxon>
        <taxon>Agaricomycotina</taxon>
        <taxon>Agaricomycetes</taxon>
        <taxon>Agaricomycetidae</taxon>
        <taxon>Agaricales</taxon>
        <taxon>Marasmiineae</taxon>
        <taxon>Marasmiaceae</taxon>
        <taxon>Marasmius</taxon>
    </lineage>
</organism>
<evidence type="ECO:0000313" key="3">
    <source>
        <dbReference type="Proteomes" id="UP001465976"/>
    </source>
</evidence>
<name>A0ABR3ESM3_9AGAR</name>
<feature type="compositionally biased region" description="Acidic residues" evidence="1">
    <location>
        <begin position="321"/>
        <end position="350"/>
    </location>
</feature>
<dbReference type="Proteomes" id="UP001465976">
    <property type="component" value="Unassembled WGS sequence"/>
</dbReference>
<feature type="compositionally biased region" description="Basic and acidic residues" evidence="1">
    <location>
        <begin position="1"/>
        <end position="11"/>
    </location>
</feature>
<evidence type="ECO:0000313" key="2">
    <source>
        <dbReference type="EMBL" id="KAL0565913.1"/>
    </source>
</evidence>
<reference evidence="2 3" key="1">
    <citation type="submission" date="2024-02" db="EMBL/GenBank/DDBJ databases">
        <title>A draft genome for the cacao thread blight pathogen Marasmius crinis-equi.</title>
        <authorList>
            <person name="Cohen S.P."/>
            <person name="Baruah I.K."/>
            <person name="Amoako-Attah I."/>
            <person name="Bukari Y."/>
            <person name="Meinhardt L.W."/>
            <person name="Bailey B.A."/>
        </authorList>
    </citation>
    <scope>NUCLEOTIDE SEQUENCE [LARGE SCALE GENOMIC DNA]</scope>
    <source>
        <strain evidence="2 3">GH-76</strain>
    </source>
</reference>
<feature type="region of interest" description="Disordered" evidence="1">
    <location>
        <begin position="1"/>
        <end position="32"/>
    </location>
</feature>
<accession>A0ABR3ESM3</accession>
<gene>
    <name evidence="2" type="ORF">V5O48_016103</name>
</gene>
<evidence type="ECO:0000256" key="1">
    <source>
        <dbReference type="SAM" id="MobiDB-lite"/>
    </source>
</evidence>
<proteinExistence type="predicted"/>
<comment type="caution">
    <text evidence="2">The sequence shown here is derived from an EMBL/GenBank/DDBJ whole genome shotgun (WGS) entry which is preliminary data.</text>
</comment>
<feature type="compositionally biased region" description="Basic residues" evidence="1">
    <location>
        <begin position="12"/>
        <end position="27"/>
    </location>
</feature>